<name>A0A067M8D0_BOTB1</name>
<sequence length="146" mass="15108">MEARAGDGKVAGVARRIETGTGTLGGSEKIGIGAMVRGKRGGGSTTETVKTGRIQERGGVRTTASGGRKMEIDIARMGDAETEEGTRIGSENAGTAVSKAMQGGTIGGNVRTEFNLCLGRRPIGAMHTTFALREEVLCGLLCRLLL</sequence>
<dbReference type="HOGENOM" id="CLU_1777145_0_0_1"/>
<gene>
    <name evidence="1" type="ORF">BOTBODRAFT_585242</name>
</gene>
<dbReference type="EMBL" id="KL198095">
    <property type="protein sequence ID" value="KDQ08132.1"/>
    <property type="molecule type" value="Genomic_DNA"/>
</dbReference>
<dbReference type="InParanoid" id="A0A067M8D0"/>
<reference evidence="2" key="1">
    <citation type="journal article" date="2014" name="Proc. Natl. Acad. Sci. U.S.A.">
        <title>Extensive sampling of basidiomycete genomes demonstrates inadequacy of the white-rot/brown-rot paradigm for wood decay fungi.</title>
        <authorList>
            <person name="Riley R."/>
            <person name="Salamov A.A."/>
            <person name="Brown D.W."/>
            <person name="Nagy L.G."/>
            <person name="Floudas D."/>
            <person name="Held B.W."/>
            <person name="Levasseur A."/>
            <person name="Lombard V."/>
            <person name="Morin E."/>
            <person name="Otillar R."/>
            <person name="Lindquist E.A."/>
            <person name="Sun H."/>
            <person name="LaButti K.M."/>
            <person name="Schmutz J."/>
            <person name="Jabbour D."/>
            <person name="Luo H."/>
            <person name="Baker S.E."/>
            <person name="Pisabarro A.G."/>
            <person name="Walton J.D."/>
            <person name="Blanchette R.A."/>
            <person name="Henrissat B."/>
            <person name="Martin F."/>
            <person name="Cullen D."/>
            <person name="Hibbett D.S."/>
            <person name="Grigoriev I.V."/>
        </authorList>
    </citation>
    <scope>NUCLEOTIDE SEQUENCE [LARGE SCALE GENOMIC DNA]</scope>
    <source>
        <strain evidence="2">FD-172 SS1</strain>
    </source>
</reference>
<dbReference type="AlphaFoldDB" id="A0A067M8D0"/>
<evidence type="ECO:0000313" key="2">
    <source>
        <dbReference type="Proteomes" id="UP000027195"/>
    </source>
</evidence>
<protein>
    <submittedName>
        <fullName evidence="1">Uncharacterized protein</fullName>
    </submittedName>
</protein>
<organism evidence="1 2">
    <name type="scientific">Botryobasidium botryosum (strain FD-172 SS1)</name>
    <dbReference type="NCBI Taxonomy" id="930990"/>
    <lineage>
        <taxon>Eukaryota</taxon>
        <taxon>Fungi</taxon>
        <taxon>Dikarya</taxon>
        <taxon>Basidiomycota</taxon>
        <taxon>Agaricomycotina</taxon>
        <taxon>Agaricomycetes</taxon>
        <taxon>Cantharellales</taxon>
        <taxon>Botryobasidiaceae</taxon>
        <taxon>Botryobasidium</taxon>
    </lineage>
</organism>
<evidence type="ECO:0000313" key="1">
    <source>
        <dbReference type="EMBL" id="KDQ08132.1"/>
    </source>
</evidence>
<accession>A0A067M8D0</accession>
<dbReference type="Proteomes" id="UP000027195">
    <property type="component" value="Unassembled WGS sequence"/>
</dbReference>
<proteinExistence type="predicted"/>
<keyword evidence="2" id="KW-1185">Reference proteome</keyword>